<evidence type="ECO:0000259" key="4">
    <source>
        <dbReference type="Pfam" id="PF13229"/>
    </source>
</evidence>
<comment type="caution">
    <text evidence="5">The sequence shown here is derived from an EMBL/GenBank/DDBJ whole genome shotgun (WGS) entry which is preliminary data.</text>
</comment>
<dbReference type="SMART" id="SM00710">
    <property type="entry name" value="PbH1"/>
    <property type="match status" value="13"/>
</dbReference>
<evidence type="ECO:0000256" key="2">
    <source>
        <dbReference type="ARBA" id="ARBA00022737"/>
    </source>
</evidence>
<dbReference type="InterPro" id="IPR006626">
    <property type="entry name" value="PbH1"/>
</dbReference>
<dbReference type="InterPro" id="IPR051550">
    <property type="entry name" value="SCF-Subunits/Alg-Epimerases"/>
</dbReference>
<dbReference type="InterPro" id="IPR011050">
    <property type="entry name" value="Pectin_lyase_fold/virulence"/>
</dbReference>
<sequence>MTARQALCLAATALSSLPLSPVRAEQPKWGASVDSGIKASENRRIGELDLFLPVAQDDRNLLFLDLRTNFDNLSQREGNFGLGYRAMQDDGWNLGIYGFFDRRRSSENHYFSQITTGIEALGPDFDARINAYIPIGNKSHEVENSTQVDLSGGTIQILSGMERVYHGGDAELGWRVPIFAADRNAEMRIYGGGYWFDAESSESVAGPRARLEFRLYDPIEALPGSRVTFSGELQRDDARGTQHFFGLKLRIPLQAETTARRLSPQERRMTDPLVRDVDIVTQSATISEAATLGGQTLSGVTTITDGATAQAAINAAGAGKLIVLNGTTTVSSQLTLGQGQTLSSGGSVITLTGSSSGKSVSFSVPGSSGTLTGSLAGTSVLALSSNSTLSGLIVENTNTADDSNAVSAVGISGASIIGATLTSAKGAALRIENSSSMTVNKNTLRASGLSSSALSVDNADDSTFSNNTISATGWHGTAFSLLNSSGLNVTGNTVSASGAGATALRMDQSAGTVSGNTISTTGDGDGTTNAYALWITQGGGSTVSNNTVSGSGQYGTALYVDNSAAITVSGNTLTASGYAGRGIQLYNSAGSTIANNTVTTNDTTTGTGFYTSATGLFMENSANTKITDNTIVTKGEAAGMNLRSSNNLTVSGNKITTIANQAIGMVLTGSADGTITGNTISTTGTSSHGIQLFLNANNALVENNTVTVSGSSANLVYVSNGNDIRIINNKLTGAGNSGVTSTGSISNLTVSGNTP</sequence>
<dbReference type="Pfam" id="PF13229">
    <property type="entry name" value="Beta_helix"/>
    <property type="match status" value="2"/>
</dbReference>
<name>A0ABS5ICW7_9PROT</name>
<dbReference type="Proteomes" id="UP000680714">
    <property type="component" value="Unassembled WGS sequence"/>
</dbReference>
<evidence type="ECO:0000256" key="1">
    <source>
        <dbReference type="ARBA" id="ARBA00004906"/>
    </source>
</evidence>
<dbReference type="Gene3D" id="2.40.160.160">
    <property type="entry name" value="Inverse autotransporter, beta-domain"/>
    <property type="match status" value="1"/>
</dbReference>
<reference evidence="5 6" key="1">
    <citation type="submission" date="2021-04" db="EMBL/GenBank/DDBJ databases">
        <title>Magnetospirillum sulfuroxidans sp. nov., a facultative chemolithoautotrophic sulfur-oxidizing alphaproteobacterium isolated from freshwater sediment and proposals for Paramagetospirillum gen. nov., and Magnetospirillaceae fam. nov.</title>
        <authorList>
            <person name="Koziaeva V."/>
            <person name="Geelhoed J.S."/>
            <person name="Sorokin D.Y."/>
            <person name="Grouzdev D.S."/>
        </authorList>
    </citation>
    <scope>NUCLEOTIDE SEQUENCE [LARGE SCALE GENOMIC DNA]</scope>
    <source>
        <strain evidence="5 6">J10</strain>
    </source>
</reference>
<evidence type="ECO:0000313" key="6">
    <source>
        <dbReference type="Proteomes" id="UP000680714"/>
    </source>
</evidence>
<dbReference type="RefSeq" id="WP_211548852.1">
    <property type="nucleotide sequence ID" value="NZ_JAGTUF010000009.1"/>
</dbReference>
<dbReference type="SUPFAM" id="SSF51126">
    <property type="entry name" value="Pectin lyase-like"/>
    <property type="match status" value="2"/>
</dbReference>
<dbReference type="InterPro" id="IPR039448">
    <property type="entry name" value="Beta_helix"/>
</dbReference>
<dbReference type="PANTHER" id="PTHR22990:SF15">
    <property type="entry name" value="F-BOX ONLY PROTEIN 10"/>
    <property type="match status" value="1"/>
</dbReference>
<feature type="domain" description="Right handed beta helix" evidence="4">
    <location>
        <begin position="612"/>
        <end position="754"/>
    </location>
</feature>
<dbReference type="InterPro" id="IPR022441">
    <property type="entry name" value="Para_beta_helix_rpt-2"/>
</dbReference>
<dbReference type="Gene3D" id="2.160.20.10">
    <property type="entry name" value="Single-stranded right-handed beta-helix, Pectin lyase-like"/>
    <property type="match status" value="2"/>
</dbReference>
<organism evidence="5 6">
    <name type="scientific">Magnetospirillum sulfuroxidans</name>
    <dbReference type="NCBI Taxonomy" id="611300"/>
    <lineage>
        <taxon>Bacteria</taxon>
        <taxon>Pseudomonadati</taxon>
        <taxon>Pseudomonadota</taxon>
        <taxon>Alphaproteobacteria</taxon>
        <taxon>Rhodospirillales</taxon>
        <taxon>Rhodospirillaceae</taxon>
        <taxon>Magnetospirillum</taxon>
    </lineage>
</organism>
<dbReference type="InterPro" id="IPR012334">
    <property type="entry name" value="Pectin_lyas_fold"/>
</dbReference>
<keyword evidence="2" id="KW-0677">Repeat</keyword>
<comment type="pathway">
    <text evidence="1">Protein modification; protein ubiquitination.</text>
</comment>
<proteinExistence type="predicted"/>
<keyword evidence="6" id="KW-1185">Reference proteome</keyword>
<feature type="domain" description="Right handed beta helix" evidence="4">
    <location>
        <begin position="453"/>
        <end position="606"/>
    </location>
</feature>
<dbReference type="NCBIfam" id="TIGR03804">
    <property type="entry name" value="para_beta_helix"/>
    <property type="match status" value="1"/>
</dbReference>
<evidence type="ECO:0000256" key="3">
    <source>
        <dbReference type="ARBA" id="ARBA00022786"/>
    </source>
</evidence>
<dbReference type="InterPro" id="IPR038177">
    <property type="entry name" value="IAT_beta_sf"/>
</dbReference>
<gene>
    <name evidence="5" type="ORF">KEC16_11155</name>
</gene>
<accession>A0ABS5ICW7</accession>
<protein>
    <submittedName>
        <fullName evidence="5">Right-handed parallel beta-helix repeat-containing protein</fullName>
    </submittedName>
</protein>
<keyword evidence="3" id="KW-0833">Ubl conjugation pathway</keyword>
<evidence type="ECO:0000313" key="5">
    <source>
        <dbReference type="EMBL" id="MBR9972269.1"/>
    </source>
</evidence>
<dbReference type="PANTHER" id="PTHR22990">
    <property type="entry name" value="F-BOX ONLY PROTEIN"/>
    <property type="match status" value="1"/>
</dbReference>
<dbReference type="EMBL" id="JAGTUF010000009">
    <property type="protein sequence ID" value="MBR9972269.1"/>
    <property type="molecule type" value="Genomic_DNA"/>
</dbReference>